<sequence length="80" mass="9280">MNLIRLEELSMVSNAVLTPQLNNWPSVLSTKMGDASCKKHKDNFLEQFDKKFYKEWLKQQKKILKSIPSNAVLLSMKDPI</sequence>
<dbReference type="Proteomes" id="UP000294355">
    <property type="component" value="Chromosome"/>
</dbReference>
<dbReference type="AlphaFoldDB" id="A0A446ZIA2"/>
<name>A0A446ZIA2_ACICA</name>
<accession>A0A446ZIA2</accession>
<evidence type="ECO:0000313" key="2">
    <source>
        <dbReference type="Proteomes" id="UP000294355"/>
    </source>
</evidence>
<dbReference type="OrthoDB" id="6694933at2"/>
<dbReference type="EMBL" id="LS999521">
    <property type="protein sequence ID" value="VAX44196.1"/>
    <property type="molecule type" value="Genomic_DNA"/>
</dbReference>
<proteinExistence type="predicted"/>
<dbReference type="RefSeq" id="WP_133972905.1">
    <property type="nucleotide sequence ID" value="NZ_LS999521.1"/>
</dbReference>
<organism evidence="1 2">
    <name type="scientific">Acinetobacter calcoaceticus</name>
    <dbReference type="NCBI Taxonomy" id="471"/>
    <lineage>
        <taxon>Bacteria</taxon>
        <taxon>Pseudomonadati</taxon>
        <taxon>Pseudomonadota</taxon>
        <taxon>Gammaproteobacteria</taxon>
        <taxon>Moraxellales</taxon>
        <taxon>Moraxellaceae</taxon>
        <taxon>Acinetobacter</taxon>
        <taxon>Acinetobacter calcoaceticus/baumannii complex</taxon>
    </lineage>
</organism>
<protein>
    <submittedName>
        <fullName evidence="1">Uncharacterized protein</fullName>
    </submittedName>
</protein>
<gene>
    <name evidence="1" type="ORF">AC2117_01375</name>
</gene>
<evidence type="ECO:0000313" key="1">
    <source>
        <dbReference type="EMBL" id="VAX44196.1"/>
    </source>
</evidence>
<reference evidence="1 2" key="1">
    <citation type="submission" date="2018-08" db="EMBL/GenBank/DDBJ databases">
        <authorList>
            <person name="Gonzaga-Molto A."/>
        </authorList>
    </citation>
    <scope>NUCLEOTIDE SEQUENCE [LARGE SCALE GENOMIC DNA]</scope>
    <source>
        <strain evidence="1">Acinetobacter calcoaceticus str. 2117</strain>
    </source>
</reference>